<accession>A0A1F6NYX6</accession>
<comment type="caution">
    <text evidence="2">The sequence shown here is derived from an EMBL/GenBank/DDBJ whole genome shotgun (WGS) entry which is preliminary data.</text>
</comment>
<dbReference type="HAMAP" id="MF_02088">
    <property type="entry name" value="Q_prec_transport"/>
    <property type="match status" value="1"/>
</dbReference>
<evidence type="ECO:0000313" key="3">
    <source>
        <dbReference type="Proteomes" id="UP000178490"/>
    </source>
</evidence>
<gene>
    <name evidence="2" type="ORF">A2537_00335</name>
</gene>
<comment type="subcellular location">
    <subcellularLocation>
        <location evidence="1">Cell membrane</location>
        <topology evidence="1">Multi-pass membrane protein</topology>
    </subcellularLocation>
</comment>
<dbReference type="AlphaFoldDB" id="A0A1F6NYX6"/>
<dbReference type="EMBL" id="MFRC01000044">
    <property type="protein sequence ID" value="OGH89105.1"/>
    <property type="molecule type" value="Genomic_DNA"/>
</dbReference>
<dbReference type="NCBIfam" id="TIGR00697">
    <property type="entry name" value="queuosine precursor transporter"/>
    <property type="match status" value="1"/>
</dbReference>
<proteinExistence type="inferred from homology"/>
<dbReference type="InterPro" id="IPR003744">
    <property type="entry name" value="YhhQ"/>
</dbReference>
<keyword evidence="1" id="KW-1133">Transmembrane helix</keyword>
<dbReference type="PANTHER" id="PTHR34300:SF2">
    <property type="entry name" value="QUEUOSINE PRECURSOR TRANSPORTER-RELATED"/>
    <property type="match status" value="1"/>
</dbReference>
<name>A0A1F6NYX6_9BACT</name>
<feature type="transmembrane region" description="Helical" evidence="1">
    <location>
        <begin position="73"/>
        <end position="97"/>
    </location>
</feature>
<protein>
    <recommendedName>
        <fullName evidence="1">Probable queuosine precursor transporter</fullName>
        <shortName evidence="1">Q precursor transporter</shortName>
    </recommendedName>
</protein>
<feature type="transmembrane region" description="Helical" evidence="1">
    <location>
        <begin position="117"/>
        <end position="139"/>
    </location>
</feature>
<feature type="transmembrane region" description="Helical" evidence="1">
    <location>
        <begin position="38"/>
        <end position="61"/>
    </location>
</feature>
<feature type="transmembrane region" description="Helical" evidence="1">
    <location>
        <begin position="159"/>
        <end position="178"/>
    </location>
</feature>
<comment type="function">
    <text evidence="1">Involved in the import of queuosine (Q) precursors, required for Q precursor salvage.</text>
</comment>
<feature type="transmembrane region" description="Helical" evidence="1">
    <location>
        <begin position="190"/>
        <end position="209"/>
    </location>
</feature>
<keyword evidence="1" id="KW-0813">Transport</keyword>
<dbReference type="Proteomes" id="UP000178490">
    <property type="component" value="Unassembled WGS sequence"/>
</dbReference>
<organism evidence="2 3">
    <name type="scientific">Candidatus Magasanikbacteria bacterium RIFOXYD2_FULL_36_9</name>
    <dbReference type="NCBI Taxonomy" id="1798707"/>
    <lineage>
        <taxon>Bacteria</taxon>
        <taxon>Candidatus Magasanikiibacteriota</taxon>
    </lineage>
</organism>
<keyword evidence="1" id="KW-0812">Transmembrane</keyword>
<dbReference type="Pfam" id="PF02592">
    <property type="entry name" value="Vut_1"/>
    <property type="match status" value="1"/>
</dbReference>
<keyword evidence="1" id="KW-1003">Cell membrane</keyword>
<comment type="similarity">
    <text evidence="1">Belongs to the vitamin uptake transporter (VUT/ECF) (TC 2.A.88) family. Q precursor transporter subfamily.</text>
</comment>
<evidence type="ECO:0000256" key="1">
    <source>
        <dbReference type="HAMAP-Rule" id="MF_02088"/>
    </source>
</evidence>
<dbReference type="PANTHER" id="PTHR34300">
    <property type="entry name" value="QUEUOSINE PRECURSOR TRANSPORTER-RELATED"/>
    <property type="match status" value="1"/>
</dbReference>
<dbReference type="GO" id="GO:0022857">
    <property type="term" value="F:transmembrane transporter activity"/>
    <property type="evidence" value="ECO:0007669"/>
    <property type="project" value="UniProtKB-UniRule"/>
</dbReference>
<reference evidence="2 3" key="1">
    <citation type="journal article" date="2016" name="Nat. Commun.">
        <title>Thousands of microbial genomes shed light on interconnected biogeochemical processes in an aquifer system.</title>
        <authorList>
            <person name="Anantharaman K."/>
            <person name="Brown C.T."/>
            <person name="Hug L.A."/>
            <person name="Sharon I."/>
            <person name="Castelle C.J."/>
            <person name="Probst A.J."/>
            <person name="Thomas B.C."/>
            <person name="Singh A."/>
            <person name="Wilkins M.J."/>
            <person name="Karaoz U."/>
            <person name="Brodie E.L."/>
            <person name="Williams K.H."/>
            <person name="Hubbard S.S."/>
            <person name="Banfield J.F."/>
        </authorList>
    </citation>
    <scope>NUCLEOTIDE SEQUENCE [LARGE SCALE GENOMIC DNA]</scope>
</reference>
<sequence>MIQNQEKVEFSTKLVIVLTIYLASLFASNTIGSKLMPFIFGTQLSVAVFYFPFVFITTDIVGEVYGKKTARLFVMAGALSIALFLLYSAISGIAPWGPRALWMKSSYNQIFGLSARISIASLLAYIIGEYQDVLAFFFFKQKTNLGSKFFWIRSNFSNIWSQFLDTVIFMFVAFYGVYPLKTLVMIILPWWLYKVVMGFLYTPLSYVGIRLLREKKYDSSTN</sequence>
<dbReference type="GO" id="GO:0005886">
    <property type="term" value="C:plasma membrane"/>
    <property type="evidence" value="ECO:0007669"/>
    <property type="project" value="UniProtKB-SubCell"/>
</dbReference>
<keyword evidence="1" id="KW-0472">Membrane</keyword>
<evidence type="ECO:0000313" key="2">
    <source>
        <dbReference type="EMBL" id="OGH89105.1"/>
    </source>
</evidence>
<feature type="transmembrane region" description="Helical" evidence="1">
    <location>
        <begin position="12"/>
        <end position="32"/>
    </location>
</feature>